<dbReference type="Proteomes" id="UP000887565">
    <property type="component" value="Unplaced"/>
</dbReference>
<name>A0A915JRJ7_ROMCU</name>
<accession>A0A915JRJ7</accession>
<organism evidence="1 2">
    <name type="scientific">Romanomermis culicivorax</name>
    <name type="common">Nematode worm</name>
    <dbReference type="NCBI Taxonomy" id="13658"/>
    <lineage>
        <taxon>Eukaryota</taxon>
        <taxon>Metazoa</taxon>
        <taxon>Ecdysozoa</taxon>
        <taxon>Nematoda</taxon>
        <taxon>Enoplea</taxon>
        <taxon>Dorylaimia</taxon>
        <taxon>Mermithida</taxon>
        <taxon>Mermithoidea</taxon>
        <taxon>Mermithidae</taxon>
        <taxon>Romanomermis</taxon>
    </lineage>
</organism>
<evidence type="ECO:0000313" key="2">
    <source>
        <dbReference type="WBParaSite" id="nRc.2.0.1.t28905-RA"/>
    </source>
</evidence>
<evidence type="ECO:0000313" key="1">
    <source>
        <dbReference type="Proteomes" id="UP000887565"/>
    </source>
</evidence>
<sequence length="233" mass="27040">MLQSLNSDMDPVLTAAYNQREMPKNNLAQEIVIRNIVKGVLPKLLEEGIDNHENFQQNSDYNELLEFKRQKELQKQYQQMQQFQQQAALQPPQPTQAIRGPTQTLQKGQFINQQPQKDYSSFMVARPSQMNPLGQIDQRVNAMTNDYNIKRVVRVHELDQWFKATFGYWLANPKEPVLVDIGKASQVLHYIGEVSIFRGHPVWGFDVEKIHQDKVAALFKMREVDNPMGKQFA</sequence>
<keyword evidence="1" id="KW-1185">Reference proteome</keyword>
<dbReference type="AlphaFoldDB" id="A0A915JRJ7"/>
<protein>
    <submittedName>
        <fullName evidence="2">Uncharacterized protein</fullName>
    </submittedName>
</protein>
<dbReference type="WBParaSite" id="nRc.2.0.1.t28905-RA">
    <property type="protein sequence ID" value="nRc.2.0.1.t28905-RA"/>
    <property type="gene ID" value="nRc.2.0.1.g28905"/>
</dbReference>
<reference evidence="2" key="1">
    <citation type="submission" date="2022-11" db="UniProtKB">
        <authorList>
            <consortium name="WormBaseParasite"/>
        </authorList>
    </citation>
    <scope>IDENTIFICATION</scope>
</reference>
<proteinExistence type="predicted"/>